<keyword evidence="5" id="KW-0472">Membrane</keyword>
<keyword evidence="10" id="KW-1185">Reference proteome</keyword>
<dbReference type="InterPro" id="IPR056862">
    <property type="entry name" value="VWA7_N"/>
</dbReference>
<evidence type="ECO:0000256" key="5">
    <source>
        <dbReference type="SAM" id="Phobius"/>
    </source>
</evidence>
<feature type="domain" description="Hemicentin-1-like von Willebrand factor A" evidence="7">
    <location>
        <begin position="304"/>
        <end position="473"/>
    </location>
</feature>
<keyword evidence="2" id="KW-0964">Secreted</keyword>
<comment type="subcellular location">
    <subcellularLocation>
        <location evidence="1">Secreted</location>
    </subcellularLocation>
</comment>
<organism evidence="9 10">
    <name type="scientific">Mytilus coruscus</name>
    <name type="common">Sea mussel</name>
    <dbReference type="NCBI Taxonomy" id="42192"/>
    <lineage>
        <taxon>Eukaryota</taxon>
        <taxon>Metazoa</taxon>
        <taxon>Spiralia</taxon>
        <taxon>Lophotrochozoa</taxon>
        <taxon>Mollusca</taxon>
        <taxon>Bivalvia</taxon>
        <taxon>Autobranchia</taxon>
        <taxon>Pteriomorphia</taxon>
        <taxon>Mytilida</taxon>
        <taxon>Mytiloidea</taxon>
        <taxon>Mytilidae</taxon>
        <taxon>Mytilinae</taxon>
        <taxon>Mytilus</taxon>
    </lineage>
</organism>
<dbReference type="Pfam" id="PF25106">
    <property type="entry name" value="VWA_4"/>
    <property type="match status" value="1"/>
</dbReference>
<feature type="domain" description="VWA7 N-terminal" evidence="8">
    <location>
        <begin position="69"/>
        <end position="276"/>
    </location>
</feature>
<proteinExistence type="predicted"/>
<dbReference type="InterPro" id="IPR052577">
    <property type="entry name" value="VWA7"/>
</dbReference>
<dbReference type="InterPro" id="IPR056861">
    <property type="entry name" value="HMCN1-like_VWA"/>
</dbReference>
<protein>
    <recommendedName>
        <fullName evidence="11">VWFA domain-containing protein</fullName>
    </recommendedName>
</protein>
<feature type="chain" id="PRO_5026822960" description="VWFA domain-containing protein" evidence="6">
    <location>
        <begin position="19"/>
        <end position="1006"/>
    </location>
</feature>
<evidence type="ECO:0000256" key="2">
    <source>
        <dbReference type="ARBA" id="ARBA00022525"/>
    </source>
</evidence>
<evidence type="ECO:0000313" key="9">
    <source>
        <dbReference type="EMBL" id="CAC5380931.1"/>
    </source>
</evidence>
<dbReference type="EMBL" id="CACVKT020002955">
    <property type="protein sequence ID" value="CAC5380931.1"/>
    <property type="molecule type" value="Genomic_DNA"/>
</dbReference>
<evidence type="ECO:0000259" key="8">
    <source>
        <dbReference type="Pfam" id="PF25107"/>
    </source>
</evidence>
<evidence type="ECO:0008006" key="11">
    <source>
        <dbReference type="Google" id="ProtNLM"/>
    </source>
</evidence>
<dbReference type="AlphaFoldDB" id="A0A6J8BBY7"/>
<reference evidence="9 10" key="1">
    <citation type="submission" date="2020-06" db="EMBL/GenBank/DDBJ databases">
        <authorList>
            <person name="Li R."/>
            <person name="Bekaert M."/>
        </authorList>
    </citation>
    <scope>NUCLEOTIDE SEQUENCE [LARGE SCALE GENOMIC DNA]</scope>
    <source>
        <strain evidence="10">wild</strain>
    </source>
</reference>
<evidence type="ECO:0000256" key="6">
    <source>
        <dbReference type="SAM" id="SignalP"/>
    </source>
</evidence>
<gene>
    <name evidence="9" type="ORF">MCOR_16856</name>
</gene>
<dbReference type="InterPro" id="IPR036465">
    <property type="entry name" value="vWFA_dom_sf"/>
</dbReference>
<dbReference type="Proteomes" id="UP000507470">
    <property type="component" value="Unassembled WGS sequence"/>
</dbReference>
<dbReference type="PANTHER" id="PTHR14905">
    <property type="entry name" value="NG37"/>
    <property type="match status" value="1"/>
</dbReference>
<name>A0A6J8BBY7_MYTCO</name>
<dbReference type="PANTHER" id="PTHR14905:SF7">
    <property type="entry name" value="VON WILLEBRAND FACTOR A DOMAIN-CONTAINING PROTEIN 7"/>
    <property type="match status" value="1"/>
</dbReference>
<accession>A0A6J8BBY7</accession>
<evidence type="ECO:0000256" key="4">
    <source>
        <dbReference type="SAM" id="MobiDB-lite"/>
    </source>
</evidence>
<dbReference type="Gene3D" id="3.40.50.410">
    <property type="entry name" value="von Willebrand factor, type A domain"/>
    <property type="match status" value="1"/>
</dbReference>
<evidence type="ECO:0000256" key="3">
    <source>
        <dbReference type="ARBA" id="ARBA00022729"/>
    </source>
</evidence>
<keyword evidence="5" id="KW-0812">Transmembrane</keyword>
<dbReference type="Pfam" id="PF25107">
    <property type="entry name" value="VWA7_N"/>
    <property type="match status" value="1"/>
</dbReference>
<keyword evidence="5" id="KW-1133">Transmembrane helix</keyword>
<evidence type="ECO:0000256" key="1">
    <source>
        <dbReference type="ARBA" id="ARBA00004613"/>
    </source>
</evidence>
<feature type="region of interest" description="Disordered" evidence="4">
    <location>
        <begin position="208"/>
        <end position="232"/>
    </location>
</feature>
<evidence type="ECO:0000313" key="10">
    <source>
        <dbReference type="Proteomes" id="UP000507470"/>
    </source>
</evidence>
<sequence length="1006" mass="111163">MKVIVVLILISILDSTTAFYTRQTPDGSKNTHETITQKGTMQALSSYIWKTKLKRTGSEKSAVDDFFKNDATSKIEMEKSINAIVQAIANTQVEKKDDAYVHCHADQILLAHQHVISCRDKLSQLKNDVDELRKQLGECLYTVQSFYSNTNWVEMKGAVPYKDFGIKGKILMAVALPDEDTCNDVTNIEFDCGQNIIVQNKLTSGYHHGRGNTKPTKPQGATIGKCSHGGPDDESRKMVAKCGINKETPTERLSPHFYLHQQAYLAAIAATKDFMTMKDTGILKLLGSKTFDEIFNIKTRKDVSLAFVVDFSGSMKEEIAAVREQIIQYVTATIGSDNEPADYVLSLFSDPVTLNKAFVERDGYEMIKRIENVTVAGGYDCPEFASDGILKAIKLSRNDSTLFVFTDADAKDANRQQEVADAATTKRIIISPFITGTCSRGRRSIKYIKRKDTPSFFQRLAQATGGKVYRTTKEEINVVLNDIIEKTFPVGGVIVDSFNWSRTSSNKIMFAVDSSITVLKIAVCCPGADSGVELFYPNGTRETFASRLSQKLVTNRNEVIISLQRPPPGGYSLQRKSSTNWAGSVNITAQSPVKQETEILEYTETGALPTLKGSPVAGKNYTFYVNIYNLGENGTCNDLILTDMLGNELFNVHTIQTTNFMTVRCAAIFTTPNQVFQLKLNGTDNNGLIFSRKSSLVFKPTNVKFRIVSPESAVIGKEMLIYYEVENTGTINETYEVAITDDSTATVLPIRRQHTVFAGDISNGSFTLKPTSSSVILKFSITVYLGKTSEITQSISKTVLMTDIVRPVCTIVSLNGTCSRSSLNTAQCQKYHWFVDADITFEGTELENVTSSVGSATELLYDHISGLRHGPVNISIRGSCCTPSVILAAVDTDGYIALCRIELSGGEIVTPMESYDIDVPIMEKDKTDVSYTRIVIAVVVCAIIVVVVVSILGFINYRKFKLSSRSNINYNVSQNTTDGIIRNQPTSNVEYHLVKSVEISDEKDNM</sequence>
<keyword evidence="3 6" id="KW-0732">Signal</keyword>
<dbReference type="SUPFAM" id="SSF53300">
    <property type="entry name" value="vWA-like"/>
    <property type="match status" value="1"/>
</dbReference>
<feature type="signal peptide" evidence="6">
    <location>
        <begin position="1"/>
        <end position="18"/>
    </location>
</feature>
<dbReference type="OrthoDB" id="6078255at2759"/>
<evidence type="ECO:0000259" key="7">
    <source>
        <dbReference type="Pfam" id="PF25106"/>
    </source>
</evidence>
<feature type="transmembrane region" description="Helical" evidence="5">
    <location>
        <begin position="934"/>
        <end position="955"/>
    </location>
</feature>